<proteinExistence type="predicted"/>
<keyword evidence="3" id="KW-1185">Reference proteome</keyword>
<dbReference type="EMBL" id="MCFI01000003">
    <property type="protein sequence ID" value="ORY86216.1"/>
    <property type="molecule type" value="Genomic_DNA"/>
</dbReference>
<accession>A0A1Y2FSP9</accession>
<evidence type="ECO:0000313" key="2">
    <source>
        <dbReference type="EMBL" id="ORY86216.1"/>
    </source>
</evidence>
<evidence type="ECO:0000256" key="1">
    <source>
        <dbReference type="SAM" id="MobiDB-lite"/>
    </source>
</evidence>
<feature type="compositionally biased region" description="Low complexity" evidence="1">
    <location>
        <begin position="134"/>
        <end position="154"/>
    </location>
</feature>
<dbReference type="GeneID" id="63785267"/>
<dbReference type="AlphaFoldDB" id="A0A1Y2FSP9"/>
<feature type="region of interest" description="Disordered" evidence="1">
    <location>
        <begin position="1"/>
        <end position="102"/>
    </location>
</feature>
<gene>
    <name evidence="2" type="ORF">BCR37DRAFT_376765</name>
</gene>
<dbReference type="OrthoDB" id="4181307at2759"/>
<feature type="region of interest" description="Disordered" evidence="1">
    <location>
        <begin position="134"/>
        <end position="169"/>
    </location>
</feature>
<name>A0A1Y2FSP9_PROLT</name>
<dbReference type="Proteomes" id="UP000193685">
    <property type="component" value="Unassembled WGS sequence"/>
</dbReference>
<reference evidence="2 3" key="1">
    <citation type="submission" date="2016-07" db="EMBL/GenBank/DDBJ databases">
        <title>Pervasive Adenine N6-methylation of Active Genes in Fungi.</title>
        <authorList>
            <consortium name="DOE Joint Genome Institute"/>
            <person name="Mondo S.J."/>
            <person name="Dannebaum R.O."/>
            <person name="Kuo R.C."/>
            <person name="Labutti K."/>
            <person name="Haridas S."/>
            <person name="Kuo A."/>
            <person name="Salamov A."/>
            <person name="Ahrendt S.R."/>
            <person name="Lipzen A."/>
            <person name="Sullivan W."/>
            <person name="Andreopoulos W.B."/>
            <person name="Clum A."/>
            <person name="Lindquist E."/>
            <person name="Daum C."/>
            <person name="Ramamoorthy G.K."/>
            <person name="Gryganskyi A."/>
            <person name="Culley D."/>
            <person name="Magnuson J.K."/>
            <person name="James T.Y."/>
            <person name="O'Malley M.A."/>
            <person name="Stajich J.E."/>
            <person name="Spatafora J.W."/>
            <person name="Visel A."/>
            <person name="Grigoriev I.V."/>
        </authorList>
    </citation>
    <scope>NUCLEOTIDE SEQUENCE [LARGE SCALE GENOMIC DNA]</scope>
    <source>
        <strain evidence="2 3">12-1054</strain>
    </source>
</reference>
<organism evidence="2 3">
    <name type="scientific">Protomyces lactucae-debilis</name>
    <dbReference type="NCBI Taxonomy" id="2754530"/>
    <lineage>
        <taxon>Eukaryota</taxon>
        <taxon>Fungi</taxon>
        <taxon>Dikarya</taxon>
        <taxon>Ascomycota</taxon>
        <taxon>Taphrinomycotina</taxon>
        <taxon>Taphrinomycetes</taxon>
        <taxon>Taphrinales</taxon>
        <taxon>Protomycetaceae</taxon>
        <taxon>Protomyces</taxon>
    </lineage>
</organism>
<comment type="caution">
    <text evidence="2">The sequence shown here is derived from an EMBL/GenBank/DDBJ whole genome shotgun (WGS) entry which is preliminary data.</text>
</comment>
<evidence type="ECO:0000313" key="3">
    <source>
        <dbReference type="Proteomes" id="UP000193685"/>
    </source>
</evidence>
<feature type="compositionally biased region" description="Basic residues" evidence="1">
    <location>
        <begin position="49"/>
        <end position="59"/>
    </location>
</feature>
<dbReference type="RefSeq" id="XP_040727398.1">
    <property type="nucleotide sequence ID" value="XM_040868668.1"/>
</dbReference>
<feature type="compositionally biased region" description="Polar residues" evidence="1">
    <location>
        <begin position="1"/>
        <end position="23"/>
    </location>
</feature>
<sequence length="408" mass="44545">MVTSMQSHSRAAPTDTHNNSSHRTAPLSIPRRASQSDRITMLLAETAIKPRRQSSKRRSSMQSALSSSSSTASLCSLHSMPATPPASQARTVPRPHSKRRSSLFDECDGATNLETPVAASFSYLLTPPDSLPSLSRSCSSDSMESNDSVSSSPSVRRRRRLSALPSHPVNLDMENPLLVDEEADFFSSSNASDAQSPQRVSALSVLFKPLTSVGPSIRTSSFVSSLSANLSAWATSLSAAQFDHANLLVSRSRSHHGQPVSSGSRQSRPYTAAGLLPRAKQQASNPQDASLDNELKNAPLATSTEAQMEKEVVDDVLWLIELQPWQDISRESQVSPPQATTRRMRPREPRLNPDFLRILVLEQNMCRVGKMCGTSGYTRMILAAREDDADVLSRRRGSLRQAMVMDSC</sequence>
<feature type="compositionally biased region" description="Low complexity" evidence="1">
    <location>
        <begin position="60"/>
        <end position="79"/>
    </location>
</feature>
<protein>
    <submittedName>
        <fullName evidence="2">Uncharacterized protein</fullName>
    </submittedName>
</protein>